<dbReference type="Pfam" id="PF02608">
    <property type="entry name" value="Bmp"/>
    <property type="match status" value="1"/>
</dbReference>
<dbReference type="SUPFAM" id="SSF53822">
    <property type="entry name" value="Periplasmic binding protein-like I"/>
    <property type="match status" value="1"/>
</dbReference>
<comment type="subcellular location">
    <subcellularLocation>
        <location evidence="1">Cell membrane</location>
        <topology evidence="1">Lipid-anchor</topology>
    </subcellularLocation>
</comment>
<evidence type="ECO:0000256" key="2">
    <source>
        <dbReference type="ARBA" id="ARBA00008610"/>
    </source>
</evidence>
<evidence type="ECO:0000256" key="6">
    <source>
        <dbReference type="ARBA" id="ARBA00023288"/>
    </source>
</evidence>
<dbReference type="CDD" id="cd06354">
    <property type="entry name" value="PBP1_PrnA-like"/>
    <property type="match status" value="1"/>
</dbReference>
<reference evidence="8 9" key="1">
    <citation type="journal article" date="2019" name="Int. J. Syst. Evol. Microbiol.">
        <title>The Global Catalogue of Microorganisms (GCM) 10K type strain sequencing project: providing services to taxonomists for standard genome sequencing and annotation.</title>
        <authorList>
            <consortium name="The Broad Institute Genomics Platform"/>
            <consortium name="The Broad Institute Genome Sequencing Center for Infectious Disease"/>
            <person name="Wu L."/>
            <person name="Ma J."/>
        </authorList>
    </citation>
    <scope>NUCLEOTIDE SEQUENCE [LARGE SCALE GENOMIC DNA]</scope>
    <source>
        <strain evidence="8 9">JCM 3106</strain>
    </source>
</reference>
<dbReference type="EMBL" id="BAAAWD010000007">
    <property type="protein sequence ID" value="GAA3006168.1"/>
    <property type="molecule type" value="Genomic_DNA"/>
</dbReference>
<gene>
    <name evidence="8" type="ORF">GCM10017559_30000</name>
</gene>
<proteinExistence type="inferred from homology"/>
<dbReference type="PANTHER" id="PTHR34296:SF2">
    <property type="entry name" value="ABC TRANSPORTER GUANOSINE-BINDING PROTEIN NUPN"/>
    <property type="match status" value="1"/>
</dbReference>
<evidence type="ECO:0000313" key="8">
    <source>
        <dbReference type="EMBL" id="GAA3006168.1"/>
    </source>
</evidence>
<keyword evidence="9" id="KW-1185">Reference proteome</keyword>
<keyword evidence="3" id="KW-1003">Cell membrane</keyword>
<keyword evidence="4" id="KW-0732">Signal</keyword>
<evidence type="ECO:0000256" key="5">
    <source>
        <dbReference type="ARBA" id="ARBA00023136"/>
    </source>
</evidence>
<feature type="domain" description="ABC transporter substrate-binding protein PnrA-like" evidence="7">
    <location>
        <begin position="38"/>
        <end position="333"/>
    </location>
</feature>
<evidence type="ECO:0000256" key="3">
    <source>
        <dbReference type="ARBA" id="ARBA00022475"/>
    </source>
</evidence>
<dbReference type="PANTHER" id="PTHR34296">
    <property type="entry name" value="TRANSCRIPTIONAL ACTIVATOR PROTEIN MED"/>
    <property type="match status" value="1"/>
</dbReference>
<sequence length="335" mass="34259">MICSLAACSTAGNSTAANPSSGGNGAAASAVTVGVAYSRGGRGDKSFNDSVGAGLDRAKAELGVKVKELSPNAAGSDLEEVLRLLAETGHNPVLAVGFFYAQPLTKVAPAFPRTQFVIIDDASVKLPNVTNVAFREEEASYLVGAAAALKSATGRIGFVGGVQTPPQESFIAGYAAGAKKINPKIDISSVFISQPPDFSGFSSPDKAQEAARGMYDGGADIVYHAAGASGLGVFQAAKAAGKRAIGVDVDQRATVDPELADVILTSATKELDVAVLRTIQEAAAGKPVYGVREFGLKEKGVSYATSGGGLSDIRPRLEELREQIVAGEIDVPATL</sequence>
<dbReference type="InterPro" id="IPR003760">
    <property type="entry name" value="PnrA-like"/>
</dbReference>
<evidence type="ECO:0000259" key="7">
    <source>
        <dbReference type="Pfam" id="PF02608"/>
    </source>
</evidence>
<name>A0ABN3XXD5_9ACTN</name>
<protein>
    <submittedName>
        <fullName evidence="8">BMP family ABC transporter substrate-binding protein</fullName>
    </submittedName>
</protein>
<evidence type="ECO:0000256" key="1">
    <source>
        <dbReference type="ARBA" id="ARBA00004193"/>
    </source>
</evidence>
<dbReference type="Proteomes" id="UP001499930">
    <property type="component" value="Unassembled WGS sequence"/>
</dbReference>
<evidence type="ECO:0000313" key="9">
    <source>
        <dbReference type="Proteomes" id="UP001499930"/>
    </source>
</evidence>
<organism evidence="8 9">
    <name type="scientific">Streptosporangium longisporum</name>
    <dbReference type="NCBI Taxonomy" id="46187"/>
    <lineage>
        <taxon>Bacteria</taxon>
        <taxon>Bacillati</taxon>
        <taxon>Actinomycetota</taxon>
        <taxon>Actinomycetes</taxon>
        <taxon>Streptosporangiales</taxon>
        <taxon>Streptosporangiaceae</taxon>
        <taxon>Streptosporangium</taxon>
    </lineage>
</organism>
<dbReference type="Gene3D" id="3.40.50.2300">
    <property type="match status" value="2"/>
</dbReference>
<dbReference type="InterPro" id="IPR050957">
    <property type="entry name" value="BMP_lipoprotein"/>
</dbReference>
<comment type="similarity">
    <text evidence="2">Belongs to the BMP lipoprotein family.</text>
</comment>
<evidence type="ECO:0000256" key="4">
    <source>
        <dbReference type="ARBA" id="ARBA00022729"/>
    </source>
</evidence>
<dbReference type="InterPro" id="IPR028082">
    <property type="entry name" value="Peripla_BP_I"/>
</dbReference>
<accession>A0ABN3XXD5</accession>
<keyword evidence="5" id="KW-0472">Membrane</keyword>
<keyword evidence="6" id="KW-0449">Lipoprotein</keyword>
<comment type="caution">
    <text evidence="8">The sequence shown here is derived from an EMBL/GenBank/DDBJ whole genome shotgun (WGS) entry which is preliminary data.</text>
</comment>